<dbReference type="Proteomes" id="UP001152561">
    <property type="component" value="Unassembled WGS sequence"/>
</dbReference>
<protein>
    <submittedName>
        <fullName evidence="2">Uncharacterized protein</fullName>
    </submittedName>
</protein>
<organism evidence="2 3">
    <name type="scientific">Anisodus acutangulus</name>
    <dbReference type="NCBI Taxonomy" id="402998"/>
    <lineage>
        <taxon>Eukaryota</taxon>
        <taxon>Viridiplantae</taxon>
        <taxon>Streptophyta</taxon>
        <taxon>Embryophyta</taxon>
        <taxon>Tracheophyta</taxon>
        <taxon>Spermatophyta</taxon>
        <taxon>Magnoliopsida</taxon>
        <taxon>eudicotyledons</taxon>
        <taxon>Gunneridae</taxon>
        <taxon>Pentapetalae</taxon>
        <taxon>asterids</taxon>
        <taxon>lamiids</taxon>
        <taxon>Solanales</taxon>
        <taxon>Solanaceae</taxon>
        <taxon>Solanoideae</taxon>
        <taxon>Hyoscyameae</taxon>
        <taxon>Anisodus</taxon>
    </lineage>
</organism>
<evidence type="ECO:0000313" key="3">
    <source>
        <dbReference type="Proteomes" id="UP001152561"/>
    </source>
</evidence>
<accession>A0A9Q1L1Q2</accession>
<gene>
    <name evidence="2" type="ORF">K7X08_015103</name>
</gene>
<evidence type="ECO:0000256" key="1">
    <source>
        <dbReference type="SAM" id="MobiDB-lite"/>
    </source>
</evidence>
<keyword evidence="3" id="KW-1185">Reference proteome</keyword>
<sequence length="183" mass="19658">MGRAVSATPEESRSAIGGVITRKGPNLIEIQQLQQWDEIAPVSVNSARQTSSGSSKSWVEQVEEMQEEPEIRHSIWDNFDIAKGQQQARPNAHTAPKQAVVQQTQGQAGSSITNDSKSVGENVRGNHSKEVGALNVELVTPMRGYTTQQHVLDKVAQALSQIASNLRSVGNGRGKPIPVTGNG</sequence>
<feature type="compositionally biased region" description="Low complexity" evidence="1">
    <location>
        <begin position="98"/>
        <end position="111"/>
    </location>
</feature>
<dbReference type="AlphaFoldDB" id="A0A9Q1L1Q2"/>
<feature type="region of interest" description="Disordered" evidence="1">
    <location>
        <begin position="85"/>
        <end position="124"/>
    </location>
</feature>
<evidence type="ECO:0000313" key="2">
    <source>
        <dbReference type="EMBL" id="KAJ8527652.1"/>
    </source>
</evidence>
<reference evidence="3" key="1">
    <citation type="journal article" date="2023" name="Proc. Natl. Acad. Sci. U.S.A.">
        <title>Genomic and structural basis for evolution of tropane alkaloid biosynthesis.</title>
        <authorList>
            <person name="Wanga Y.-J."/>
            <person name="Taina T."/>
            <person name="Yua J.-Y."/>
            <person name="Lia J."/>
            <person name="Xua B."/>
            <person name="Chenc J."/>
            <person name="D'Auriad J.C."/>
            <person name="Huanga J.-P."/>
            <person name="Huanga S.-X."/>
        </authorList>
    </citation>
    <scope>NUCLEOTIDE SEQUENCE [LARGE SCALE GENOMIC DNA]</scope>
    <source>
        <strain evidence="3">cv. KIB-2019</strain>
    </source>
</reference>
<dbReference type="EMBL" id="JAJAGQ010000023">
    <property type="protein sequence ID" value="KAJ8527652.1"/>
    <property type="molecule type" value="Genomic_DNA"/>
</dbReference>
<name>A0A9Q1L1Q2_9SOLA</name>
<proteinExistence type="predicted"/>
<comment type="caution">
    <text evidence="2">The sequence shown here is derived from an EMBL/GenBank/DDBJ whole genome shotgun (WGS) entry which is preliminary data.</text>
</comment>